<dbReference type="EMBL" id="VUJU01007436">
    <property type="protein sequence ID" value="KAF0745799.1"/>
    <property type="molecule type" value="Genomic_DNA"/>
</dbReference>
<proteinExistence type="predicted"/>
<protein>
    <submittedName>
        <fullName evidence="1">52 kDa repressor of the inhibitor of the protein kinase-like isoform X1</fullName>
    </submittedName>
</protein>
<comment type="caution">
    <text evidence="1">The sequence shown here is derived from an EMBL/GenBank/DDBJ whole genome shotgun (WGS) entry which is preliminary data.</text>
</comment>
<dbReference type="AlphaFoldDB" id="A0A6G0XYX1"/>
<evidence type="ECO:0000313" key="1">
    <source>
        <dbReference type="EMBL" id="KAF0745799.1"/>
    </source>
</evidence>
<name>A0A6G0XYX1_APHCR</name>
<keyword evidence="2" id="KW-1185">Reference proteome</keyword>
<sequence length="73" mass="8810">MKKDVLKKLWVPKPNYKYPKSGKRNFKFKVAWTHEFPWFRYSKMYVGAFCYTCVLISPSDGLRKGIFIRLQEN</sequence>
<dbReference type="Proteomes" id="UP000478052">
    <property type="component" value="Unassembled WGS sequence"/>
</dbReference>
<gene>
    <name evidence="1" type="ORF">FWK35_00027005</name>
</gene>
<organism evidence="1 2">
    <name type="scientific">Aphis craccivora</name>
    <name type="common">Cowpea aphid</name>
    <dbReference type="NCBI Taxonomy" id="307492"/>
    <lineage>
        <taxon>Eukaryota</taxon>
        <taxon>Metazoa</taxon>
        <taxon>Ecdysozoa</taxon>
        <taxon>Arthropoda</taxon>
        <taxon>Hexapoda</taxon>
        <taxon>Insecta</taxon>
        <taxon>Pterygota</taxon>
        <taxon>Neoptera</taxon>
        <taxon>Paraneoptera</taxon>
        <taxon>Hemiptera</taxon>
        <taxon>Sternorrhyncha</taxon>
        <taxon>Aphidomorpha</taxon>
        <taxon>Aphidoidea</taxon>
        <taxon>Aphididae</taxon>
        <taxon>Aphidini</taxon>
        <taxon>Aphis</taxon>
        <taxon>Aphis</taxon>
    </lineage>
</organism>
<reference evidence="1 2" key="1">
    <citation type="submission" date="2019-08" db="EMBL/GenBank/DDBJ databases">
        <title>Whole genome of Aphis craccivora.</title>
        <authorList>
            <person name="Voronova N.V."/>
            <person name="Shulinski R.S."/>
            <person name="Bandarenka Y.V."/>
            <person name="Zhorov D.G."/>
            <person name="Warner D."/>
        </authorList>
    </citation>
    <scope>NUCLEOTIDE SEQUENCE [LARGE SCALE GENOMIC DNA]</scope>
    <source>
        <strain evidence="1">180601</strain>
        <tissue evidence="1">Whole Body</tissue>
    </source>
</reference>
<evidence type="ECO:0000313" key="2">
    <source>
        <dbReference type="Proteomes" id="UP000478052"/>
    </source>
</evidence>
<accession>A0A6G0XYX1</accession>